<dbReference type="InterPro" id="IPR029058">
    <property type="entry name" value="AB_hydrolase_fold"/>
</dbReference>
<gene>
    <name evidence="3" type="ORF">AL705_05755</name>
</gene>
<dbReference type="Gene3D" id="3.40.50.1820">
    <property type="entry name" value="alpha/beta hydrolase"/>
    <property type="match status" value="1"/>
</dbReference>
<evidence type="ECO:0000256" key="1">
    <source>
        <dbReference type="ARBA" id="ARBA00022801"/>
    </source>
</evidence>
<feature type="domain" description="AB hydrolase-1" evidence="2">
    <location>
        <begin position="57"/>
        <end position="311"/>
    </location>
</feature>
<evidence type="ECO:0000259" key="2">
    <source>
        <dbReference type="Pfam" id="PF00561"/>
    </source>
</evidence>
<dbReference type="InterPro" id="IPR000639">
    <property type="entry name" value="Epox_hydrolase-like"/>
</dbReference>
<dbReference type="InterPro" id="IPR000073">
    <property type="entry name" value="AB_hydrolase_1"/>
</dbReference>
<accession>A0A0M4M8N5</accession>
<reference evidence="3 4" key="1">
    <citation type="journal article" date="2015" name="Genome Announc.">
        <title>Complete Genome Sequences for Two Strains of a Novel Fastidious, Partially Acid-Fast, Gram-Positive Corynebacterineae Bacterium, Derived from Human Clinical Samples.</title>
        <authorList>
            <person name="Nicholson A.C."/>
            <person name="Bell M."/>
            <person name="Humrighouse B.W."/>
            <person name="McQuiston J.R."/>
        </authorList>
    </citation>
    <scope>NUCLEOTIDE SEQUENCE [LARGE SCALE GENOMIC DNA]</scope>
    <source>
        <strain evidence="3 4">X1698</strain>
    </source>
</reference>
<dbReference type="AlphaFoldDB" id="A0A0M4M8N5"/>
<name>A0A0M4M8N5_9ACTN</name>
<dbReference type="GeneID" id="84895043"/>
<dbReference type="Pfam" id="PF00561">
    <property type="entry name" value="Abhydrolase_1"/>
    <property type="match status" value="1"/>
</dbReference>
<dbReference type="PANTHER" id="PTHR43329">
    <property type="entry name" value="EPOXIDE HYDROLASE"/>
    <property type="match status" value="1"/>
</dbReference>
<sequence length="333" mass="37148">MNDSRHATPATPPEPDSVCIPGPWRHRLISANGIHLHAVDVLPNNWEHNHPPGELPPLVLLLHGYGEHWWTWHHQLQPIAAAGFHAMAVDLRGYGNSDKPPRGYDLVTAANDMAGLVRATGHRTVIVVGHGLGGAVGWTMARMFRKGVTKLIVVGAPHPLIQRVDLLKKIFTNNRTVGPLVSAQVPRLPEWRMRQPGWIEDYLGHRASAGWTKTTDGKETVQVFGDALRIANVGYCANEYLRWLGRSRFRADGFRYSQKMKRRLSLPVVAFRGEHDPVVSLDALKECTRYTESLQVVTVPHCGFYPQLEAPQFFSGLLVHYLGAPRLAAVPLR</sequence>
<dbReference type="Proteomes" id="UP000068137">
    <property type="component" value="Chromosome"/>
</dbReference>
<dbReference type="KEGG" id="cbq:AL705_05755"/>
<dbReference type="OrthoDB" id="2987348at2"/>
<dbReference type="EMBL" id="CP012390">
    <property type="protein sequence ID" value="ALE19176.1"/>
    <property type="molecule type" value="Genomic_DNA"/>
</dbReference>
<organism evidence="3 4">
    <name type="scientific">Lawsonella clevelandensis</name>
    <dbReference type="NCBI Taxonomy" id="1528099"/>
    <lineage>
        <taxon>Bacteria</taxon>
        <taxon>Bacillati</taxon>
        <taxon>Actinomycetota</taxon>
        <taxon>Actinomycetes</taxon>
        <taxon>Mycobacteriales</taxon>
        <taxon>Lawsonellaceae</taxon>
        <taxon>Lawsonella</taxon>
    </lineage>
</organism>
<dbReference type="SUPFAM" id="SSF53474">
    <property type="entry name" value="alpha/beta-Hydrolases"/>
    <property type="match status" value="1"/>
</dbReference>
<dbReference type="GO" id="GO:0016787">
    <property type="term" value="F:hydrolase activity"/>
    <property type="evidence" value="ECO:0007669"/>
    <property type="project" value="UniProtKB-KW"/>
</dbReference>
<dbReference type="PRINTS" id="PR00412">
    <property type="entry name" value="EPOXHYDRLASE"/>
</dbReference>
<evidence type="ECO:0000313" key="4">
    <source>
        <dbReference type="Proteomes" id="UP000068137"/>
    </source>
</evidence>
<evidence type="ECO:0000313" key="3">
    <source>
        <dbReference type="EMBL" id="ALE19176.1"/>
    </source>
</evidence>
<dbReference type="RefSeq" id="WP_053962200.1">
    <property type="nucleotide sequence ID" value="NZ_CP009312.1"/>
</dbReference>
<protein>
    <recommendedName>
        <fullName evidence="2">AB hydrolase-1 domain-containing protein</fullName>
    </recommendedName>
</protein>
<keyword evidence="1" id="KW-0378">Hydrolase</keyword>
<proteinExistence type="predicted"/>
<dbReference type="STRING" id="1528099.AL705_05755"/>